<comment type="caution">
    <text evidence="2">The sequence shown here is derived from an EMBL/GenBank/DDBJ whole genome shotgun (WGS) entry which is preliminary data.</text>
</comment>
<reference evidence="2" key="1">
    <citation type="journal article" date="2019" name="G3 (Bethesda)">
        <title>Genome Assemblies of Two Rare Opportunistic Yeast Pathogens: Diutina rugosa (syn. Candida rugosa) and Trichomonascus ciferrii (syn. Candida ciferrii).</title>
        <authorList>
            <person name="Mixao V."/>
            <person name="Saus E."/>
            <person name="Hansen A.P."/>
            <person name="Lass-Florl C."/>
            <person name="Gabaldon T."/>
        </authorList>
    </citation>
    <scope>NUCLEOTIDE SEQUENCE</scope>
    <source>
        <strain evidence="2">CBS 4856</strain>
    </source>
</reference>
<gene>
    <name evidence="2" type="ORF">TRICI_004442</name>
</gene>
<dbReference type="EMBL" id="SWFS01000336">
    <property type="protein sequence ID" value="KAA8909607.1"/>
    <property type="molecule type" value="Genomic_DNA"/>
</dbReference>
<evidence type="ECO:0000313" key="3">
    <source>
        <dbReference type="Proteomes" id="UP000761534"/>
    </source>
</evidence>
<organism evidence="2 3">
    <name type="scientific">Trichomonascus ciferrii</name>
    <dbReference type="NCBI Taxonomy" id="44093"/>
    <lineage>
        <taxon>Eukaryota</taxon>
        <taxon>Fungi</taxon>
        <taxon>Dikarya</taxon>
        <taxon>Ascomycota</taxon>
        <taxon>Saccharomycotina</taxon>
        <taxon>Dipodascomycetes</taxon>
        <taxon>Dipodascales</taxon>
        <taxon>Trichomonascaceae</taxon>
        <taxon>Trichomonascus</taxon>
        <taxon>Trichomonascus ciferrii complex</taxon>
    </lineage>
</organism>
<evidence type="ECO:0000256" key="1">
    <source>
        <dbReference type="SAM" id="MobiDB-lite"/>
    </source>
</evidence>
<dbReference type="VEuPathDB" id="FungiDB:TRICI_004442"/>
<keyword evidence="3" id="KW-1185">Reference proteome</keyword>
<dbReference type="AlphaFoldDB" id="A0A642V0L7"/>
<protein>
    <submittedName>
        <fullName evidence="2">Uncharacterized protein</fullName>
    </submittedName>
</protein>
<feature type="compositionally biased region" description="Basic and acidic residues" evidence="1">
    <location>
        <begin position="614"/>
        <end position="647"/>
    </location>
</feature>
<feature type="region of interest" description="Disordered" evidence="1">
    <location>
        <begin position="608"/>
        <end position="698"/>
    </location>
</feature>
<name>A0A642V0L7_9ASCO</name>
<evidence type="ECO:0000313" key="2">
    <source>
        <dbReference type="EMBL" id="KAA8909607.1"/>
    </source>
</evidence>
<accession>A0A642V0L7</accession>
<sequence>MSDALPFSYDPARLCIDDVKDYIKKALSTFVLDKKHDPNGVYFHICTRVAENLRVKGKEDDVENGFLSTVIKAQTAGPKHQTVGVDNNGLIQSRHIWTNPTDSLLAVAAVHSLFDHAGINTVESKLHFLKFGMSSTVKRTLPSYCITCSLRKVENSYGTNALECLKTRVGMDDVLTTKGSRKNEGILSSYMDLSTGNSGHPSDSVKAEFKNTYMGALLDSLLRKGGEGCTNIVYVGFLHFGINKDVLFSVDNDTGILKTIRVMTVENKLSDAHVPGSCRAGEDFIEQALHALMRSAVSSHSKLMNLNIAHFRFFAHIPCPTFHWRGSWVRKVPHLARKEPTESLLPDVVAAALQKFLHVLKSPEEMQQVPFWQVPKNQWKDELKWFKIVTAKYEETQWLESSNPHCRMSYNYNRGPRPVLIVDHRCIPSCVVVSDSVMTHVCKYYLRSFDKNLDQYAFSTLDKTDEYMINRPRRAFQYFNFQLVESDPQDRTLEHLIQSMYRVTITDYSIKILLYIYVYMKQLPTSNTNCVHAMFRNMDTIMSSYWDYFKDRAADFIQGLKSEFGEETDMMSYESEEPSSYCESMQKQRFLDSLEILPSQAKGGIQYTYEDEGESRLEEASHKDVKDDMTTRKGRADSPDDRSKDASQDTYLATDGDGEEETEKAESSSDDKKTANKRKATVPLYHSPRKGTRAASIP</sequence>
<proteinExistence type="predicted"/>
<dbReference type="Proteomes" id="UP000761534">
    <property type="component" value="Unassembled WGS sequence"/>
</dbReference>
<feature type="compositionally biased region" description="Basic and acidic residues" evidence="1">
    <location>
        <begin position="664"/>
        <end position="674"/>
    </location>
</feature>